<gene>
    <name evidence="8" type="primary">resA</name>
    <name evidence="8" type="ORF">ACFFH4_25755</name>
</gene>
<comment type="caution">
    <text evidence="8">The sequence shown here is derived from an EMBL/GenBank/DDBJ whole genome shotgun (WGS) entry which is preliminary data.</text>
</comment>
<dbReference type="NCBIfam" id="NF002854">
    <property type="entry name" value="PRK03147.1"/>
    <property type="match status" value="1"/>
</dbReference>
<evidence type="ECO:0000259" key="7">
    <source>
        <dbReference type="PROSITE" id="PS51352"/>
    </source>
</evidence>
<keyword evidence="4" id="KW-1015">Disulfide bond</keyword>
<dbReference type="Proteomes" id="UP001589833">
    <property type="component" value="Unassembled WGS sequence"/>
</dbReference>
<dbReference type="RefSeq" id="WP_273848462.1">
    <property type="nucleotide sequence ID" value="NZ_JAQQWT010000095.1"/>
</dbReference>
<proteinExistence type="predicted"/>
<dbReference type="InterPro" id="IPR000866">
    <property type="entry name" value="AhpC/TSA"/>
</dbReference>
<sequence>MRKRRLVIRTSILSIIAISLVYTFYSSHFSERNAIQAGDKSLNFVLYDLEGKRIELDELKGQGVFLNFWGTYCPECVKEMPIMNEMYQEYADKGIELIAINAGESNLAVERFTEKLDLTFPITTDKGNVFDAYGVNPLPTTVLIDADGVVVDIYTGPLNKEITREFMERIKPNS</sequence>
<dbReference type="Pfam" id="PF00578">
    <property type="entry name" value="AhpC-TSA"/>
    <property type="match status" value="1"/>
</dbReference>
<evidence type="ECO:0000256" key="6">
    <source>
        <dbReference type="SAM" id="Phobius"/>
    </source>
</evidence>
<keyword evidence="6" id="KW-1133">Transmembrane helix</keyword>
<keyword evidence="5" id="KW-0676">Redox-active center</keyword>
<dbReference type="SUPFAM" id="SSF52833">
    <property type="entry name" value="Thioredoxin-like"/>
    <property type="match status" value="1"/>
</dbReference>
<evidence type="ECO:0000256" key="1">
    <source>
        <dbReference type="ARBA" id="ARBA00004196"/>
    </source>
</evidence>
<evidence type="ECO:0000256" key="4">
    <source>
        <dbReference type="ARBA" id="ARBA00023157"/>
    </source>
</evidence>
<dbReference type="Gene3D" id="3.40.30.10">
    <property type="entry name" value="Glutaredoxin"/>
    <property type="match status" value="1"/>
</dbReference>
<evidence type="ECO:0000313" key="9">
    <source>
        <dbReference type="Proteomes" id="UP001589833"/>
    </source>
</evidence>
<accession>A0ABV6NQ98</accession>
<name>A0ABV6NQ98_9BACI</name>
<keyword evidence="9" id="KW-1185">Reference proteome</keyword>
<dbReference type="InterPro" id="IPR050553">
    <property type="entry name" value="Thioredoxin_ResA/DsbE_sf"/>
</dbReference>
<dbReference type="InterPro" id="IPR036249">
    <property type="entry name" value="Thioredoxin-like_sf"/>
</dbReference>
<dbReference type="CDD" id="cd02966">
    <property type="entry name" value="TlpA_like_family"/>
    <property type="match status" value="1"/>
</dbReference>
<dbReference type="InterPro" id="IPR013766">
    <property type="entry name" value="Thioredoxin_domain"/>
</dbReference>
<comment type="subcellular location">
    <subcellularLocation>
        <location evidence="1">Cell envelope</location>
    </subcellularLocation>
</comment>
<organism evidence="8 9">
    <name type="scientific">Halalkalibacter alkalisediminis</name>
    <dbReference type="NCBI Taxonomy" id="935616"/>
    <lineage>
        <taxon>Bacteria</taxon>
        <taxon>Bacillati</taxon>
        <taxon>Bacillota</taxon>
        <taxon>Bacilli</taxon>
        <taxon>Bacillales</taxon>
        <taxon>Bacillaceae</taxon>
        <taxon>Halalkalibacter</taxon>
    </lineage>
</organism>
<evidence type="ECO:0000256" key="3">
    <source>
        <dbReference type="ARBA" id="ARBA00022968"/>
    </source>
</evidence>
<evidence type="ECO:0000313" key="8">
    <source>
        <dbReference type="EMBL" id="MFC0562248.1"/>
    </source>
</evidence>
<keyword evidence="3" id="KW-0735">Signal-anchor</keyword>
<feature type="domain" description="Thioredoxin" evidence="7">
    <location>
        <begin position="35"/>
        <end position="172"/>
    </location>
</feature>
<reference evidence="8 9" key="1">
    <citation type="submission" date="2024-09" db="EMBL/GenBank/DDBJ databases">
        <authorList>
            <person name="Sun Q."/>
            <person name="Mori K."/>
        </authorList>
    </citation>
    <scope>NUCLEOTIDE SEQUENCE [LARGE SCALE GENOMIC DNA]</scope>
    <source>
        <strain evidence="8 9">NCAIM B.02301</strain>
    </source>
</reference>
<dbReference type="EMBL" id="JBHLTR010000116">
    <property type="protein sequence ID" value="MFC0562248.1"/>
    <property type="molecule type" value="Genomic_DNA"/>
</dbReference>
<dbReference type="PROSITE" id="PS51352">
    <property type="entry name" value="THIOREDOXIN_2"/>
    <property type="match status" value="1"/>
</dbReference>
<evidence type="ECO:0000256" key="2">
    <source>
        <dbReference type="ARBA" id="ARBA00022748"/>
    </source>
</evidence>
<keyword evidence="2" id="KW-0201">Cytochrome c-type biogenesis</keyword>
<dbReference type="PANTHER" id="PTHR42852">
    <property type="entry name" value="THIOL:DISULFIDE INTERCHANGE PROTEIN DSBE"/>
    <property type="match status" value="1"/>
</dbReference>
<keyword evidence="6" id="KW-0472">Membrane</keyword>
<keyword evidence="6" id="KW-0812">Transmembrane</keyword>
<dbReference type="PANTHER" id="PTHR42852:SF6">
    <property type="entry name" value="THIOL:DISULFIDE INTERCHANGE PROTEIN DSBE"/>
    <property type="match status" value="1"/>
</dbReference>
<evidence type="ECO:0000256" key="5">
    <source>
        <dbReference type="ARBA" id="ARBA00023284"/>
    </source>
</evidence>
<protein>
    <submittedName>
        <fullName evidence="8">Thiol-disulfide oxidoreductase ResA</fullName>
    </submittedName>
</protein>
<feature type="transmembrane region" description="Helical" evidence="6">
    <location>
        <begin position="7"/>
        <end position="25"/>
    </location>
</feature>